<dbReference type="Pfam" id="PF20287">
    <property type="entry name" value="SH3DP"/>
    <property type="match status" value="1"/>
</dbReference>
<evidence type="ECO:0000259" key="1">
    <source>
        <dbReference type="Pfam" id="PF20287"/>
    </source>
</evidence>
<dbReference type="Proteomes" id="UP000222624">
    <property type="component" value="Genome"/>
</dbReference>
<evidence type="ECO:0000313" key="3">
    <source>
        <dbReference type="Proteomes" id="UP000222624"/>
    </source>
</evidence>
<proteinExistence type="predicted"/>
<gene>
    <name evidence="2" type="ORF">JOAD_24</name>
</gene>
<protein>
    <recommendedName>
        <fullName evidence="1">SH3 fold domain-containing protein</fullName>
    </recommendedName>
</protein>
<evidence type="ECO:0000313" key="2">
    <source>
        <dbReference type="EMBL" id="ASU03891.1"/>
    </source>
</evidence>
<name>A0A223LIQ5_9CAUD</name>
<feature type="domain" description="SH3 fold" evidence="1">
    <location>
        <begin position="5"/>
        <end position="126"/>
    </location>
</feature>
<reference evidence="3" key="1">
    <citation type="submission" date="2017-07" db="EMBL/GenBank/DDBJ databases">
        <authorList>
            <person name="Bickmore M.X."/>
            <person name="Vaden K."/>
            <person name="Brady T.S."/>
            <person name="Tateoka O.B."/>
            <person name="Carter J.L."/>
            <person name="Pape J.A."/>
            <person name="Robinson D.M."/>
            <person name="Russell K.A."/>
            <person name="Staley L.A."/>
            <person name="Stettler J.M."/>
            <person name="Townsend M.H."/>
            <person name="Wienclaw T."/>
            <person name="Williamson T.L."/>
            <person name="Kruger J.L."/>
            <person name="Berg J.A."/>
            <person name="Sharma R."/>
            <person name="Payne A.M."/>
            <person name="Fajardo C.P."/>
            <person name="Breakwell D.P."/>
            <person name="Hope S."/>
            <person name="Grose J.H."/>
        </authorList>
    </citation>
    <scope>NUCLEOTIDE SEQUENCE [LARGE SCALE GENOMIC DNA]</scope>
</reference>
<dbReference type="EMBL" id="MF459647">
    <property type="protein sequence ID" value="ASU03891.1"/>
    <property type="molecule type" value="Genomic_DNA"/>
</dbReference>
<dbReference type="InterPro" id="IPR046907">
    <property type="entry name" value="SH3DP"/>
</dbReference>
<accession>A0A223LIQ5</accession>
<organism evidence="2 3">
    <name type="scientific">Erwinia phage vB_EamM_Joad</name>
    <dbReference type="NCBI Taxonomy" id="2026081"/>
    <lineage>
        <taxon>Viruses</taxon>
        <taxon>Duplodnaviria</taxon>
        <taxon>Heunggongvirae</taxon>
        <taxon>Uroviricota</taxon>
        <taxon>Caudoviricetes</taxon>
        <taxon>Chimalliviridae</taxon>
        <taxon>Risingsunvirus</taxon>
        <taxon>Risingsunvirus risingsun</taxon>
    </lineage>
</organism>
<sequence length="136" mass="15285">MINPNIGDIVDFQLVQSGIYGDKRVEVKITGLLDYNTARLIDPQLNNKHTALFPYFRESVGNVNDPAAYQYMAVTNSAGTTEMVGLPWVLEATFKAVTSRTATYVIQNFREEFRAPIQRFLADLGAVYTMVTNDKQ</sequence>